<feature type="chain" id="PRO_5046890499" evidence="2">
    <location>
        <begin position="19"/>
        <end position="400"/>
    </location>
</feature>
<feature type="region of interest" description="Disordered" evidence="1">
    <location>
        <begin position="188"/>
        <end position="221"/>
    </location>
</feature>
<evidence type="ECO:0000256" key="2">
    <source>
        <dbReference type="SAM" id="SignalP"/>
    </source>
</evidence>
<feature type="compositionally biased region" description="Polar residues" evidence="1">
    <location>
        <begin position="41"/>
        <end position="75"/>
    </location>
</feature>
<keyword evidence="2" id="KW-0732">Signal</keyword>
<sequence>MRLISLVLLSFIATNTVAIYIPKVYPVHVRGFLFPAEDNSNKPSLPTEDNSNEPSSCQPNPTDANEQRELTQSASFTSRMSSYVIGLLTNIRGLCGRRREHNDAVSVENDQVEFSASKEAVESPTPNSPKEEIESSTPDPPEKAVESLTPDSSEEAVESPIPIPPKEGDIIGHIKFLKKTIEEAMVMEQKAKDQAKKSHTTSDKATTDSSSNSGSDESENDPELLIEIAQEASPSPLMAKIYATQIRNVAGIKSLVDEVVKSVTGIEKADYTLEHKVIQKAAIQRSRGYLQELTDISEGTAKTLGIIPKKSTFKDRSRLLKLVSKTYRFNAITDDALLRSRQKHITSGKGRKSRKGRKGRKGREDLVTSKEILDDQKKKLHRTTILEENEDEEEEQDAKD</sequence>
<feature type="signal peptide" evidence="2">
    <location>
        <begin position="1"/>
        <end position="18"/>
    </location>
</feature>
<keyword evidence="4" id="KW-1185">Reference proteome</keyword>
<proteinExistence type="predicted"/>
<name>A0ABQ8EV82_9FUNG</name>
<gene>
    <name evidence="3" type="ORF">BASA50_001404</name>
</gene>
<feature type="compositionally biased region" description="Basic and acidic residues" evidence="1">
    <location>
        <begin position="362"/>
        <end position="377"/>
    </location>
</feature>
<evidence type="ECO:0000313" key="4">
    <source>
        <dbReference type="Proteomes" id="UP001648503"/>
    </source>
</evidence>
<reference evidence="3 4" key="1">
    <citation type="submission" date="2021-02" db="EMBL/GenBank/DDBJ databases">
        <title>Variation within the Batrachochytrium salamandrivorans European outbreak.</title>
        <authorList>
            <person name="Kelly M."/>
            <person name="Pasmans F."/>
            <person name="Shea T.P."/>
            <person name="Munoz J.F."/>
            <person name="Carranza S."/>
            <person name="Cuomo C.A."/>
            <person name="Martel A."/>
        </authorList>
    </citation>
    <scope>NUCLEOTIDE SEQUENCE [LARGE SCALE GENOMIC DNA]</scope>
    <source>
        <strain evidence="3 4">AMFP18/2</strain>
    </source>
</reference>
<feature type="compositionally biased region" description="Acidic residues" evidence="1">
    <location>
        <begin position="387"/>
        <end position="400"/>
    </location>
</feature>
<feature type="region of interest" description="Disordered" evidence="1">
    <location>
        <begin position="40"/>
        <end position="75"/>
    </location>
</feature>
<feature type="region of interest" description="Disordered" evidence="1">
    <location>
        <begin position="110"/>
        <end position="166"/>
    </location>
</feature>
<feature type="compositionally biased region" description="Basic and acidic residues" evidence="1">
    <location>
        <begin position="189"/>
        <end position="206"/>
    </location>
</feature>
<feature type="region of interest" description="Disordered" evidence="1">
    <location>
        <begin position="343"/>
        <end position="400"/>
    </location>
</feature>
<organism evidence="3 4">
    <name type="scientific">Batrachochytrium salamandrivorans</name>
    <dbReference type="NCBI Taxonomy" id="1357716"/>
    <lineage>
        <taxon>Eukaryota</taxon>
        <taxon>Fungi</taxon>
        <taxon>Fungi incertae sedis</taxon>
        <taxon>Chytridiomycota</taxon>
        <taxon>Chytridiomycota incertae sedis</taxon>
        <taxon>Chytridiomycetes</taxon>
        <taxon>Rhizophydiales</taxon>
        <taxon>Rhizophydiales incertae sedis</taxon>
        <taxon>Batrachochytrium</taxon>
    </lineage>
</organism>
<feature type="compositionally biased region" description="Basic residues" evidence="1">
    <location>
        <begin position="343"/>
        <end position="361"/>
    </location>
</feature>
<dbReference type="Proteomes" id="UP001648503">
    <property type="component" value="Unassembled WGS sequence"/>
</dbReference>
<comment type="caution">
    <text evidence="3">The sequence shown here is derived from an EMBL/GenBank/DDBJ whole genome shotgun (WGS) entry which is preliminary data.</text>
</comment>
<evidence type="ECO:0000313" key="3">
    <source>
        <dbReference type="EMBL" id="KAH6587125.1"/>
    </source>
</evidence>
<evidence type="ECO:0000256" key="1">
    <source>
        <dbReference type="SAM" id="MobiDB-lite"/>
    </source>
</evidence>
<accession>A0ABQ8EV82</accession>
<protein>
    <submittedName>
        <fullName evidence="3">Uncharacterized protein</fullName>
    </submittedName>
</protein>
<dbReference type="EMBL" id="JAFCIX010000568">
    <property type="protein sequence ID" value="KAH6587125.1"/>
    <property type="molecule type" value="Genomic_DNA"/>
</dbReference>